<comment type="caution">
    <text evidence="1">The sequence shown here is derived from an EMBL/GenBank/DDBJ whole genome shotgun (WGS) entry which is preliminary data.</text>
</comment>
<dbReference type="Proteomes" id="UP001501295">
    <property type="component" value="Unassembled WGS sequence"/>
</dbReference>
<organism evidence="1 2">
    <name type="scientific">Frondihabitans cladoniiphilus</name>
    <dbReference type="NCBI Taxonomy" id="715785"/>
    <lineage>
        <taxon>Bacteria</taxon>
        <taxon>Bacillati</taxon>
        <taxon>Actinomycetota</taxon>
        <taxon>Actinomycetes</taxon>
        <taxon>Micrococcales</taxon>
        <taxon>Microbacteriaceae</taxon>
        <taxon>Frondihabitans</taxon>
    </lineage>
</organism>
<evidence type="ECO:0000313" key="2">
    <source>
        <dbReference type="Proteomes" id="UP001501295"/>
    </source>
</evidence>
<proteinExistence type="predicted"/>
<protein>
    <submittedName>
        <fullName evidence="1">Uncharacterized protein</fullName>
    </submittedName>
</protein>
<keyword evidence="2" id="KW-1185">Reference proteome</keyword>
<name>A0ABP8WCK6_9MICO</name>
<sequence length="104" mass="11193">MTPKTVTIIVPKLGTTTEEARELVDHAGSALAGAVVELDAGESSVHSRTYVTGLVEALLEHSALRVQVIRAPQAFAEHFERAADPRGLLYEWVDSQRDAAVAAR</sequence>
<accession>A0ABP8WCK6</accession>
<evidence type="ECO:0000313" key="1">
    <source>
        <dbReference type="EMBL" id="GAA4686367.1"/>
    </source>
</evidence>
<dbReference type="EMBL" id="BAABLM010000012">
    <property type="protein sequence ID" value="GAA4686367.1"/>
    <property type="molecule type" value="Genomic_DNA"/>
</dbReference>
<reference evidence="2" key="1">
    <citation type="journal article" date="2019" name="Int. J. Syst. Evol. Microbiol.">
        <title>The Global Catalogue of Microorganisms (GCM) 10K type strain sequencing project: providing services to taxonomists for standard genome sequencing and annotation.</title>
        <authorList>
            <consortium name="The Broad Institute Genomics Platform"/>
            <consortium name="The Broad Institute Genome Sequencing Center for Infectious Disease"/>
            <person name="Wu L."/>
            <person name="Ma J."/>
        </authorList>
    </citation>
    <scope>NUCLEOTIDE SEQUENCE [LARGE SCALE GENOMIC DNA]</scope>
    <source>
        <strain evidence="2">JCM 18956</strain>
    </source>
</reference>
<gene>
    <name evidence="1" type="ORF">GCM10025780_36240</name>
</gene>